<gene>
    <name evidence="1" type="ORF">ACFQY8_01700</name>
</gene>
<dbReference type="SUPFAM" id="SSF53474">
    <property type="entry name" value="alpha/beta-Hydrolases"/>
    <property type="match status" value="1"/>
</dbReference>
<dbReference type="RefSeq" id="WP_377937989.1">
    <property type="nucleotide sequence ID" value="NZ_JBHTHQ010000012.1"/>
</dbReference>
<comment type="caution">
    <text evidence="1">The sequence shown here is derived from an EMBL/GenBank/DDBJ whole genome shotgun (WGS) entry which is preliminary data.</text>
</comment>
<protein>
    <recommendedName>
        <fullName evidence="3">Fungal lipase-like domain-containing protein</fullName>
    </recommendedName>
</protein>
<evidence type="ECO:0000313" key="2">
    <source>
        <dbReference type="Proteomes" id="UP001597036"/>
    </source>
</evidence>
<name>A0ABW2Y7B4_9BIFI</name>
<evidence type="ECO:0008006" key="3">
    <source>
        <dbReference type="Google" id="ProtNLM"/>
    </source>
</evidence>
<dbReference type="Pfam" id="PF26363">
    <property type="entry name" value="Phospholipase-like"/>
    <property type="match status" value="1"/>
</dbReference>
<dbReference type="Proteomes" id="UP001597036">
    <property type="component" value="Unassembled WGS sequence"/>
</dbReference>
<proteinExistence type="predicted"/>
<organism evidence="1 2">
    <name type="scientific">Alloscardovia venturai</name>
    <dbReference type="NCBI Taxonomy" id="1769421"/>
    <lineage>
        <taxon>Bacteria</taxon>
        <taxon>Bacillati</taxon>
        <taxon>Actinomycetota</taxon>
        <taxon>Actinomycetes</taxon>
        <taxon>Bifidobacteriales</taxon>
        <taxon>Bifidobacteriaceae</taxon>
        <taxon>Alloscardovia</taxon>
    </lineage>
</organism>
<dbReference type="Gene3D" id="3.40.50.1820">
    <property type="entry name" value="alpha/beta hydrolase"/>
    <property type="match status" value="1"/>
</dbReference>
<reference evidence="2" key="1">
    <citation type="journal article" date="2019" name="Int. J. Syst. Evol. Microbiol.">
        <title>The Global Catalogue of Microorganisms (GCM) 10K type strain sequencing project: providing services to taxonomists for standard genome sequencing and annotation.</title>
        <authorList>
            <consortium name="The Broad Institute Genomics Platform"/>
            <consortium name="The Broad Institute Genome Sequencing Center for Infectious Disease"/>
            <person name="Wu L."/>
            <person name="Ma J."/>
        </authorList>
    </citation>
    <scope>NUCLEOTIDE SEQUENCE [LARGE SCALE GENOMIC DNA]</scope>
    <source>
        <strain evidence="2">CCM 8604</strain>
    </source>
</reference>
<dbReference type="EMBL" id="JBHTHQ010000012">
    <property type="protein sequence ID" value="MFD0704466.1"/>
    <property type="molecule type" value="Genomic_DNA"/>
</dbReference>
<accession>A0ABW2Y7B4</accession>
<dbReference type="InterPro" id="IPR029058">
    <property type="entry name" value="AB_hydrolase_fold"/>
</dbReference>
<keyword evidence="2" id="KW-1185">Reference proteome</keyword>
<sequence>MIFTDKQYNFAASFAYRIGKEKLSQGTTHHFFDNQLNGQFKIVAVENNSDNGFQGMAIAPIVNGKPDYSDVVISYAGTDPVDSRDISTDVNLIINGYTGKTSITVDKRTGEYVGTAGSRADGELTTTRIVDNQLMSAQKFAKSVKAQVHKINPEATFSYTGHSLGGWLAVNVAVENKEPATVFNAPNPTNVMSNEQKEYIKKNSARYRVYRSNNDVISNFGEWTDGSGTSRYQGGATKINSLWWFHDANQYKYDAHGHIVLPSKIGKEVTEEIINYEEGAFQDRTLNTNSSEFKFKFDQVQAEYVAAGLDKAATEADERARKAAETAYRALEEIYKEYTTQVPSQIKQLTLDEVVDVLKYDCCISYTTTVTHNESILNDMCFVVHALWDKFSKIRLLMEKASRDGDTLDAKLADMAHAAGQTVVRNGHIQAQALME</sequence>
<evidence type="ECO:0000313" key="1">
    <source>
        <dbReference type="EMBL" id="MFD0704466.1"/>
    </source>
</evidence>